<dbReference type="Pfam" id="PF01381">
    <property type="entry name" value="HTH_3"/>
    <property type="match status" value="1"/>
</dbReference>
<gene>
    <name evidence="2" type="ORF">DFP98_104143</name>
</gene>
<dbReference type="Proteomes" id="UP000256977">
    <property type="component" value="Unassembled WGS sequence"/>
</dbReference>
<evidence type="ECO:0000259" key="1">
    <source>
        <dbReference type="PROSITE" id="PS50943"/>
    </source>
</evidence>
<dbReference type="AlphaFoldDB" id="A0A3D9KFZ0"/>
<dbReference type="CDD" id="cd00093">
    <property type="entry name" value="HTH_XRE"/>
    <property type="match status" value="1"/>
</dbReference>
<keyword evidence="3" id="KW-1185">Reference proteome</keyword>
<dbReference type="PROSITE" id="PS50943">
    <property type="entry name" value="HTH_CROC1"/>
    <property type="match status" value="1"/>
</dbReference>
<dbReference type="InterPro" id="IPR001387">
    <property type="entry name" value="Cro/C1-type_HTH"/>
</dbReference>
<dbReference type="RefSeq" id="WP_181917534.1">
    <property type="nucleotide sequence ID" value="NZ_QRDZ01000004.1"/>
</dbReference>
<dbReference type="EMBL" id="QRDZ01000004">
    <property type="protein sequence ID" value="RED85438.1"/>
    <property type="molecule type" value="Genomic_DNA"/>
</dbReference>
<feature type="domain" description="HTH cro/C1-type" evidence="1">
    <location>
        <begin position="38"/>
        <end position="93"/>
    </location>
</feature>
<evidence type="ECO:0000313" key="2">
    <source>
        <dbReference type="EMBL" id="RED85438.1"/>
    </source>
</evidence>
<reference evidence="2 3" key="1">
    <citation type="submission" date="2018-07" db="EMBL/GenBank/DDBJ databases">
        <title>Genomic Encyclopedia of Type Strains, Phase III (KMG-III): the genomes of soil and plant-associated and newly described type strains.</title>
        <authorList>
            <person name="Whitman W."/>
        </authorList>
    </citation>
    <scope>NUCLEOTIDE SEQUENCE [LARGE SCALE GENOMIC DNA]</scope>
    <source>
        <strain evidence="2 3">CECT 7287</strain>
    </source>
</reference>
<dbReference type="SUPFAM" id="SSF47413">
    <property type="entry name" value="lambda repressor-like DNA-binding domains"/>
    <property type="match status" value="1"/>
</dbReference>
<dbReference type="Gene3D" id="1.10.260.40">
    <property type="entry name" value="lambda repressor-like DNA-binding domains"/>
    <property type="match status" value="1"/>
</dbReference>
<dbReference type="GO" id="GO:0003677">
    <property type="term" value="F:DNA binding"/>
    <property type="evidence" value="ECO:0007669"/>
    <property type="project" value="InterPro"/>
</dbReference>
<accession>A0A3D9KFZ0</accession>
<protein>
    <submittedName>
        <fullName evidence="2">Helix-turn-helix protein</fullName>
    </submittedName>
</protein>
<proteinExistence type="predicted"/>
<organism evidence="2 3">
    <name type="scientific">Cohnella phaseoli</name>
    <dbReference type="NCBI Taxonomy" id="456490"/>
    <lineage>
        <taxon>Bacteria</taxon>
        <taxon>Bacillati</taxon>
        <taxon>Bacillota</taxon>
        <taxon>Bacilli</taxon>
        <taxon>Bacillales</taxon>
        <taxon>Paenibacillaceae</taxon>
        <taxon>Cohnella</taxon>
    </lineage>
</organism>
<name>A0A3D9KFZ0_9BACL</name>
<dbReference type="SMART" id="SM00530">
    <property type="entry name" value="HTH_XRE"/>
    <property type="match status" value="1"/>
</dbReference>
<evidence type="ECO:0000313" key="3">
    <source>
        <dbReference type="Proteomes" id="UP000256977"/>
    </source>
</evidence>
<dbReference type="InterPro" id="IPR010982">
    <property type="entry name" value="Lambda_DNA-bd_dom_sf"/>
</dbReference>
<sequence length="105" mass="11498">MSEERLESSFEKLLAQAEGIPEVKEYLASISVFIGDIVLARRLQLKLTQEELAKLAGTTQRQISLIETAKGNVGQVIIDNVFKALNVKDVSISFHDEEAVAAVAL</sequence>
<comment type="caution">
    <text evidence="2">The sequence shown here is derived from an EMBL/GenBank/DDBJ whole genome shotgun (WGS) entry which is preliminary data.</text>
</comment>